<protein>
    <recommendedName>
        <fullName evidence="3">Trimeric autotransporter adhesin YadA-like stalk domain-containing protein</fullName>
    </recommendedName>
</protein>
<evidence type="ECO:0000313" key="2">
    <source>
        <dbReference type="Proteomes" id="UP001481677"/>
    </source>
</evidence>
<feature type="non-terminal residue" evidence="1">
    <location>
        <position position="70"/>
    </location>
</feature>
<dbReference type="Gene3D" id="1.20.5.170">
    <property type="match status" value="1"/>
</dbReference>
<gene>
    <name evidence="1" type="ORF">V4C56_43520</name>
</gene>
<accession>A0ABU9RHB8</accession>
<name>A0ABU9RHB8_9BURK</name>
<evidence type="ECO:0000313" key="1">
    <source>
        <dbReference type="EMBL" id="MEM5346465.1"/>
    </source>
</evidence>
<dbReference type="RefSeq" id="WP_342959938.1">
    <property type="nucleotide sequence ID" value="NZ_JAZHGA010000275.1"/>
</dbReference>
<sequence length="70" mass="7094">IGGGSTVNSDGTISNPAYVIDGGNTTATNVGDAITNIDGRVTQNTSDISNITNQLNNGEIGLVQQDATTR</sequence>
<dbReference type="EMBL" id="JAZHGA010000275">
    <property type="protein sequence ID" value="MEM5346465.1"/>
    <property type="molecule type" value="Genomic_DNA"/>
</dbReference>
<proteinExistence type="predicted"/>
<comment type="caution">
    <text evidence="1">The sequence shown here is derived from an EMBL/GenBank/DDBJ whole genome shotgun (WGS) entry which is preliminary data.</text>
</comment>
<evidence type="ECO:0008006" key="3">
    <source>
        <dbReference type="Google" id="ProtNLM"/>
    </source>
</evidence>
<dbReference type="Proteomes" id="UP001481677">
    <property type="component" value="Unassembled WGS sequence"/>
</dbReference>
<reference evidence="1 2" key="1">
    <citation type="submission" date="2024-01" db="EMBL/GenBank/DDBJ databases">
        <title>The diversity of rhizobia nodulating Mimosa spp. in eleven states of Brazil covering several biomes is determined by host plant, location, and edaphic factors.</title>
        <authorList>
            <person name="Rouws L."/>
            <person name="Barauna A."/>
            <person name="Beukes C."/>
            <person name="De Faria S.M."/>
            <person name="Gross E."/>
            <person name="Dos Reis Junior F.B."/>
            <person name="Simon M."/>
            <person name="Maluk M."/>
            <person name="Odee D.W."/>
            <person name="Kenicer G."/>
            <person name="Young J.P.W."/>
            <person name="Reis V.M."/>
            <person name="Zilli J."/>
            <person name="James E.K."/>
        </authorList>
    </citation>
    <scope>NUCLEOTIDE SEQUENCE [LARGE SCALE GENOMIC DNA]</scope>
    <source>
        <strain evidence="1 2">JPY530</strain>
    </source>
</reference>
<organism evidence="1 2">
    <name type="scientific">Paraburkholderia azotifigens</name>
    <dbReference type="NCBI Taxonomy" id="2057004"/>
    <lineage>
        <taxon>Bacteria</taxon>
        <taxon>Pseudomonadati</taxon>
        <taxon>Pseudomonadota</taxon>
        <taxon>Betaproteobacteria</taxon>
        <taxon>Burkholderiales</taxon>
        <taxon>Burkholderiaceae</taxon>
        <taxon>Paraburkholderia</taxon>
    </lineage>
</organism>
<feature type="non-terminal residue" evidence="1">
    <location>
        <position position="1"/>
    </location>
</feature>
<keyword evidence="2" id="KW-1185">Reference proteome</keyword>